<evidence type="ECO:0000313" key="1">
    <source>
        <dbReference type="EMBL" id="RXH96629.1"/>
    </source>
</evidence>
<evidence type="ECO:0000313" key="2">
    <source>
        <dbReference type="Proteomes" id="UP000290289"/>
    </source>
</evidence>
<gene>
    <name evidence="1" type="ORF">DVH24_009133</name>
</gene>
<dbReference type="AlphaFoldDB" id="A0A498JL17"/>
<name>A0A498JL17_MALDO</name>
<sequence length="83" mass="8907">MAVLDRAGHVEAVEHQVELRLSSSSETVEPRAVRTLPSSLTEIFPSPLESKLLKTFRTSSVTAGLGSVEAGAQLVAMVVVVFW</sequence>
<organism evidence="1 2">
    <name type="scientific">Malus domestica</name>
    <name type="common">Apple</name>
    <name type="synonym">Pyrus malus</name>
    <dbReference type="NCBI Taxonomy" id="3750"/>
    <lineage>
        <taxon>Eukaryota</taxon>
        <taxon>Viridiplantae</taxon>
        <taxon>Streptophyta</taxon>
        <taxon>Embryophyta</taxon>
        <taxon>Tracheophyta</taxon>
        <taxon>Spermatophyta</taxon>
        <taxon>Magnoliopsida</taxon>
        <taxon>eudicotyledons</taxon>
        <taxon>Gunneridae</taxon>
        <taxon>Pentapetalae</taxon>
        <taxon>rosids</taxon>
        <taxon>fabids</taxon>
        <taxon>Rosales</taxon>
        <taxon>Rosaceae</taxon>
        <taxon>Amygdaloideae</taxon>
        <taxon>Maleae</taxon>
        <taxon>Malus</taxon>
    </lineage>
</organism>
<comment type="caution">
    <text evidence="1">The sequence shown here is derived from an EMBL/GenBank/DDBJ whole genome shotgun (WGS) entry which is preliminary data.</text>
</comment>
<accession>A0A498JL17</accession>
<reference evidence="1 2" key="1">
    <citation type="submission" date="2018-10" db="EMBL/GenBank/DDBJ databases">
        <title>A high-quality apple genome assembly.</title>
        <authorList>
            <person name="Hu J."/>
        </authorList>
    </citation>
    <scope>NUCLEOTIDE SEQUENCE [LARGE SCALE GENOMIC DNA]</scope>
    <source>
        <strain evidence="2">cv. HFTH1</strain>
        <tissue evidence="1">Young leaf</tissue>
    </source>
</reference>
<dbReference type="EMBL" id="RDQH01000332">
    <property type="protein sequence ID" value="RXH96629.1"/>
    <property type="molecule type" value="Genomic_DNA"/>
</dbReference>
<protein>
    <submittedName>
        <fullName evidence="1">Uncharacterized protein</fullName>
    </submittedName>
</protein>
<keyword evidence="2" id="KW-1185">Reference proteome</keyword>
<proteinExistence type="predicted"/>
<dbReference type="Proteomes" id="UP000290289">
    <property type="component" value="Chromosome 6"/>
</dbReference>